<reference evidence="2" key="3">
    <citation type="submission" date="2000-06" db="EMBL/GenBank/DDBJ databases">
        <authorList>
            <person name="Cheuk R."/>
            <person name="Shinn P."/>
            <person name="Brooks S."/>
            <person name="Buehler E."/>
            <person name="Chao Q."/>
            <person name="Johnson-Hopson C."/>
            <person name="Khan S."/>
            <person name="Kim C."/>
            <person name="Altafi H."/>
            <person name="Bei B."/>
            <person name="Chin C."/>
            <person name="Chiou J."/>
            <person name="Choi E."/>
            <person name="Conn L."/>
            <person name="Conway A."/>
            <person name="Gonzalez A."/>
            <person name="Hansen N."/>
            <person name="Howing B."/>
            <person name="Koo T."/>
            <person name="Lam B."/>
            <person name="Lee J."/>
            <person name="Lenz C."/>
            <person name="Li J."/>
            <person name="Liu A."/>
            <person name="Liu J."/>
            <person name="Liu S."/>
            <person name="Mukharsky N."/>
            <person name="Nguyen M."/>
            <person name="Palm C."/>
            <person name="Pham P."/>
            <person name="Sakano H."/>
            <person name="Schwartz J."/>
            <person name="Southwick A."/>
            <person name="Thaveri A."/>
            <person name="Toriumi M."/>
            <person name="Vaysberg M."/>
            <person name="Yu G."/>
            <person name="Davis R."/>
            <person name="Federspiel N."/>
            <person name="Theologis A."/>
            <person name="Ecker J."/>
        </authorList>
    </citation>
    <scope>NUCLEOTIDE SEQUENCE</scope>
</reference>
<dbReference type="TAIR" id="AT1G11591"/>
<reference evidence="2" key="4">
    <citation type="submission" date="2000-10" db="EMBL/GenBank/DDBJ databases">
        <authorList>
            <person name="Chao Q."/>
            <person name="Brooks S."/>
            <person name="Buehler E."/>
            <person name="Johnson-Hopson C."/>
            <person name="Khan S."/>
            <person name="Kim C."/>
            <person name="Shinn P."/>
            <person name="Altafi H."/>
            <person name="Bei B."/>
            <person name="Chin C."/>
            <person name="Chiou J."/>
            <person name="Choi E."/>
            <person name="Conn L."/>
            <person name="Conway A."/>
            <person name="Gonzalez A."/>
            <person name="Hansen N."/>
            <person name="Howing B."/>
            <person name="Koo T."/>
            <person name="Lam B."/>
            <person name="Lee J."/>
            <person name="Lenz C."/>
            <person name="Li J."/>
            <person name="Liu A."/>
            <person name="Liu J."/>
            <person name="Liu S."/>
            <person name="Mukharsky N."/>
            <person name="Nguyen M."/>
            <person name="Palm C."/>
            <person name="Pham P."/>
            <person name="Sakano H."/>
            <person name="Schwartz J."/>
            <person name="Southwick A."/>
            <person name="Thaveri A."/>
            <person name="Toriumi M."/>
            <person name="Vaysberg M."/>
            <person name="Yu G."/>
            <person name="Davis R."/>
            <person name="Federspiel N."/>
            <person name="Theologis A."/>
            <person name="Ecker J."/>
        </authorList>
    </citation>
    <scope>NUCLEOTIDE SEQUENCE</scope>
</reference>
<evidence type="ECO:0000313" key="2">
    <source>
        <dbReference type="EMBL" id="AAF16640.1"/>
    </source>
</evidence>
<accession>Q9LPX5</accession>
<feature type="compositionally biased region" description="Basic and acidic residues" evidence="1">
    <location>
        <begin position="226"/>
        <end position="235"/>
    </location>
</feature>
<organism evidence="2">
    <name type="scientific">Arabidopsis thaliana</name>
    <name type="common">Mouse-ear cress</name>
    <dbReference type="NCBI Taxonomy" id="3702"/>
    <lineage>
        <taxon>Eukaryota</taxon>
        <taxon>Viridiplantae</taxon>
        <taxon>Streptophyta</taxon>
        <taxon>Embryophyta</taxon>
        <taxon>Tracheophyta</taxon>
        <taxon>Spermatophyta</taxon>
        <taxon>Magnoliopsida</taxon>
        <taxon>eudicotyledons</taxon>
        <taxon>Gunneridae</taxon>
        <taxon>Pentapetalae</taxon>
        <taxon>rosids</taxon>
        <taxon>malvids</taxon>
        <taxon>Brassicales</taxon>
        <taxon>Brassicaceae</taxon>
        <taxon>Camelineae</taxon>
        <taxon>Arabidopsis</taxon>
    </lineage>
</organism>
<name>Q9LPX5_ARATH</name>
<dbReference type="AlphaFoldDB" id="Q9LPX5"/>
<evidence type="ECO:0000256" key="1">
    <source>
        <dbReference type="SAM" id="MobiDB-lite"/>
    </source>
</evidence>
<reference key="2">
    <citation type="journal article" date="2000" name="Nature">
        <title>Sequence and analysis of chromosome 1 of the plant Arabidopsis thaliana.</title>
        <authorList>
            <person name="Theologis A."/>
            <person name="Ecker J.R."/>
            <person name="Palm C.J."/>
            <person name="Federspiel N.A."/>
            <person name="Kaul S."/>
            <person name="White O."/>
            <person name="Alonso J."/>
            <person name="Altafi H."/>
            <person name="Araujo R."/>
            <person name="Bowman C.L."/>
            <person name="Brooks S.Y."/>
            <person name="Buehler E."/>
            <person name="Chan A."/>
            <person name="Chao Q."/>
            <person name="Chen H."/>
            <person name="Cheuk R.F."/>
            <person name="Chin C.W."/>
            <person name="Chung M.K."/>
            <person name="Conn L."/>
            <person name="Conway A.B."/>
            <person name="Conway A.R."/>
            <person name="Creasy T.H."/>
            <person name="Dewar K."/>
            <person name="Dunn P."/>
            <person name="Etgu P."/>
            <person name="Feldblyum T.V."/>
            <person name="Feng J."/>
            <person name="Fong B."/>
            <person name="Fujii C.Y."/>
            <person name="Gill J.E."/>
            <person name="Goldsmith A.D."/>
            <person name="Haas B."/>
            <person name="Hansen N.F."/>
            <person name="Hughes B."/>
            <person name="Huizar L."/>
            <person name="Hunter J.L."/>
            <person name="Jenkins J."/>
            <person name="Johnson-Hopson C."/>
            <person name="Khan S."/>
            <person name="Khaykin E."/>
            <person name="Kim C.J."/>
            <person name="Koo H.L."/>
            <person name="Kremenetskaia I."/>
            <person name="Kurtz D.B."/>
            <person name="Kwan A."/>
            <person name="Lam B."/>
            <person name="Langin-Hooper S."/>
            <person name="Lee A."/>
            <person name="Lee J.M."/>
            <person name="Lenz C.A."/>
            <person name="Li J.H."/>
            <person name="Li Y."/>
            <person name="Lin X."/>
            <person name="Liu S.X."/>
            <person name="Liu Z.A."/>
            <person name="Luros J.S."/>
            <person name="Maiti R."/>
            <person name="Marziali A."/>
            <person name="Militscher J."/>
            <person name="Miranda M."/>
            <person name="Nguyen M."/>
            <person name="Nierman W.C."/>
            <person name="Osborne B.I."/>
            <person name="Pai G."/>
            <person name="Peterson J."/>
            <person name="Pham P.K."/>
            <person name="Rizzo M."/>
            <person name="Rooney T."/>
            <person name="Rowley D."/>
            <person name="Sakano H."/>
            <person name="Salzberg S.L."/>
            <person name="Schwartz J.R."/>
            <person name="Shinn P."/>
            <person name="Southwick A.M."/>
            <person name="Sun H."/>
            <person name="Tallon L.J."/>
            <person name="Tambunga G."/>
            <person name="Toriumi M.J."/>
            <person name="Town C.D."/>
            <person name="Utterback T."/>
            <person name="Van Aken S."/>
            <person name="Vaysberg M."/>
            <person name="Vysotskaia V.S."/>
            <person name="Walker M."/>
            <person name="Wu D."/>
            <person name="Yu G."/>
            <person name="Fraser C.M."/>
            <person name="Venter J.C."/>
            <person name="Davis R.W."/>
        </authorList>
    </citation>
    <scope>NUCLEOTIDE SEQUENCE [LARGE SCALE GENOMIC DNA]</scope>
    <source>
        <strain>cv. Columbia</strain>
    </source>
</reference>
<reference evidence="2" key="1">
    <citation type="submission" date="1999-11" db="EMBL/GenBank/DDBJ databases">
        <title>Genomic sequence for Arabidopsis thaliana BAC T23J18 from chromosome I.</title>
        <authorList>
            <person name="Shinn P."/>
            <person name="Brooks S."/>
            <person name="Buehler E."/>
            <person name="Chao Q."/>
            <person name="Johnson-Hopson C."/>
            <person name="Khan S."/>
            <person name="Kim C."/>
            <person name="Altafi H."/>
            <person name="Bei Q."/>
            <person name="Chin C."/>
            <person name="Chiou J."/>
            <person name="Choi E."/>
            <person name="Conn L."/>
            <person name="Conway A."/>
            <person name="Gonzales A."/>
            <person name="Hansen N."/>
            <person name="Howing B."/>
            <person name="Koo T."/>
            <person name="Lam B."/>
            <person name="Lee J."/>
            <person name="Lenz C."/>
            <person name="Li J."/>
            <person name="Liu A."/>
            <person name="Liu K."/>
            <person name="Liu S."/>
            <person name="Mukharsky N."/>
            <person name="Nguyen M."/>
            <person name="Palm C."/>
            <person name="Pham P."/>
            <person name="Sakano H."/>
            <person name="Schwartz J."/>
            <person name="Southwick A."/>
            <person name="Thaveri A."/>
            <person name="Toriumi M."/>
            <person name="Vaysberg M."/>
            <person name="Yu G."/>
            <person name="Federspiel N.A."/>
            <person name="Theologis A."/>
            <person name="Ecker J.R."/>
        </authorList>
    </citation>
    <scope>NUCLEOTIDE SEQUENCE</scope>
</reference>
<protein>
    <submittedName>
        <fullName evidence="2">T23J18.27</fullName>
    </submittedName>
</protein>
<sequence>MKIQEIRVRISAAQRGKRISSKRGDDSWLREYLKSSRRKRTPVHQRSCCENSKLECYVIYENRKRPNEGRSDEGFVVHWRNSPSVCDLILQDCEEATSEYFGAVLESDRFHESFSEKTWWIKKQKKRRELGFSGKIQKLRWSSYSLKAIEIGGIKLLTFGFLEVTVEDGARRKKPTVRNQWSDSREKRWSSPMETEIEFEPELIDGEDDCDVVMCHGREAWMRDEEKSLVSPERRATKKSHQSSQNLSLILSSKGKLHLLHVEKKRTRWGKEETMADGKKVLCSSKEVGIRQWC</sequence>
<proteinExistence type="predicted"/>
<dbReference type="EMBL" id="AC011661">
    <property type="protein sequence ID" value="AAF16640.1"/>
    <property type="molecule type" value="Genomic_DNA"/>
</dbReference>
<dbReference type="ExpressionAtlas" id="Q9LPX5">
    <property type="expression patterns" value="baseline"/>
</dbReference>
<feature type="region of interest" description="Disordered" evidence="1">
    <location>
        <begin position="226"/>
        <end position="245"/>
    </location>
</feature>